<gene>
    <name evidence="2" type="ORF">CH341_05095</name>
</gene>
<accession>A0A327L498</accession>
<keyword evidence="1" id="KW-0812">Transmembrane</keyword>
<dbReference type="RefSeq" id="WP_111417957.1">
    <property type="nucleotide sequence ID" value="NZ_NPEX01000021.1"/>
</dbReference>
<keyword evidence="1" id="KW-1133">Transmembrane helix</keyword>
<evidence type="ECO:0000313" key="3">
    <source>
        <dbReference type="Proteomes" id="UP000249130"/>
    </source>
</evidence>
<keyword evidence="3" id="KW-1185">Reference proteome</keyword>
<reference evidence="2 3" key="1">
    <citation type="submission" date="2017-07" db="EMBL/GenBank/DDBJ databases">
        <title>Draft Genome Sequences of Select Purple Nonsulfur Bacteria.</title>
        <authorList>
            <person name="Lasarre B."/>
            <person name="Mckinlay J.B."/>
        </authorList>
    </citation>
    <scope>NUCLEOTIDE SEQUENCE [LARGE SCALE GENOMIC DNA]</scope>
    <source>
        <strain evidence="2 3">DSM 5909</strain>
    </source>
</reference>
<proteinExistence type="predicted"/>
<dbReference type="Proteomes" id="UP000249130">
    <property type="component" value="Unassembled WGS sequence"/>
</dbReference>
<keyword evidence="1" id="KW-0472">Membrane</keyword>
<name>A0A327L498_9BRAD</name>
<feature type="transmembrane region" description="Helical" evidence="1">
    <location>
        <begin position="6"/>
        <end position="28"/>
    </location>
</feature>
<evidence type="ECO:0000256" key="1">
    <source>
        <dbReference type="SAM" id="Phobius"/>
    </source>
</evidence>
<evidence type="ECO:0000313" key="2">
    <source>
        <dbReference type="EMBL" id="RAI45216.1"/>
    </source>
</evidence>
<sequence length="95" mass="9975">MQDLFTSGRVIDLILALVAVEVAGLALLGRLTARVPPLRMLLPNLLAGAFLLLAVRAALVQAAWQWVAACLTAALIAHVADLTSRLPSRGPGPSR</sequence>
<dbReference type="AlphaFoldDB" id="A0A327L498"/>
<organism evidence="2 3">
    <name type="scientific">Rhodoplanes roseus</name>
    <dbReference type="NCBI Taxonomy" id="29409"/>
    <lineage>
        <taxon>Bacteria</taxon>
        <taxon>Pseudomonadati</taxon>
        <taxon>Pseudomonadota</taxon>
        <taxon>Alphaproteobacteria</taxon>
        <taxon>Hyphomicrobiales</taxon>
        <taxon>Nitrobacteraceae</taxon>
        <taxon>Rhodoplanes</taxon>
    </lineage>
</organism>
<protein>
    <submittedName>
        <fullName evidence="2">Uncharacterized protein</fullName>
    </submittedName>
</protein>
<dbReference type="EMBL" id="NPEX01000021">
    <property type="protein sequence ID" value="RAI45216.1"/>
    <property type="molecule type" value="Genomic_DNA"/>
</dbReference>
<feature type="transmembrane region" description="Helical" evidence="1">
    <location>
        <begin position="40"/>
        <end position="57"/>
    </location>
</feature>
<comment type="caution">
    <text evidence="2">The sequence shown here is derived from an EMBL/GenBank/DDBJ whole genome shotgun (WGS) entry which is preliminary data.</text>
</comment>